<organism evidence="1 2">
    <name type="scientific">Protofrankia coriariae</name>
    <dbReference type="NCBI Taxonomy" id="1562887"/>
    <lineage>
        <taxon>Bacteria</taxon>
        <taxon>Bacillati</taxon>
        <taxon>Actinomycetota</taxon>
        <taxon>Actinomycetes</taxon>
        <taxon>Frankiales</taxon>
        <taxon>Frankiaceae</taxon>
        <taxon>Protofrankia</taxon>
    </lineage>
</organism>
<proteinExistence type="predicted"/>
<evidence type="ECO:0000313" key="2">
    <source>
        <dbReference type="Proteomes" id="UP000035425"/>
    </source>
</evidence>
<reference evidence="1 2" key="1">
    <citation type="submission" date="2014-12" db="EMBL/GenBank/DDBJ databases">
        <title>Frankia sp. BMG5.1 draft genome.</title>
        <authorList>
            <person name="Gtari M."/>
            <person name="Ghodhbane-Gtari F."/>
            <person name="Nouioui I."/>
            <person name="Ktari A."/>
            <person name="Hezbri K."/>
            <person name="Mimouni W."/>
            <person name="Sbissi I."/>
            <person name="Ayari A."/>
            <person name="Yamanaka T."/>
            <person name="Normand P."/>
            <person name="Tisa L.S."/>
            <person name="Boudabous A."/>
        </authorList>
    </citation>
    <scope>NUCLEOTIDE SEQUENCE [LARGE SCALE GENOMIC DNA]</scope>
    <source>
        <strain evidence="1 2">BMG5.1</strain>
    </source>
</reference>
<keyword evidence="2" id="KW-1185">Reference proteome</keyword>
<protein>
    <recommendedName>
        <fullName evidence="3">Tetratricopeptide repeat-containing protein</fullName>
    </recommendedName>
</protein>
<evidence type="ECO:0000313" key="1">
    <source>
        <dbReference type="EMBL" id="KLL11075.1"/>
    </source>
</evidence>
<name>A0ABR5F345_9ACTN</name>
<accession>A0ABR5F345</accession>
<sequence length="315" mass="33752">MTPPFSDDFESGVHELDQELGTLLVEVNMRPPAESSEIARAIESRAAALRAGRNPSRTQAMVFDGLAARIAITRSDLAAMAGDLHTAQRIADSAYRMAVASRDRVMIGSARRKQAAIAMEAGRPAEALQLLADGLRRCPEGPVAAALLARQVQAHALAGAHPDVIEQQTDRALAAASALPVAEQGMPGLFFTSYHPADAKERALTANALVGRVRRAENLYRWCVPVFDAIDMPGWSSGARFTLATALVLGGGRLDLERSAELVEDAVTISLHRRTGALSVKADRWIGAVRPHAAGTRTIETISRVRAWQRGELSA</sequence>
<dbReference type="Proteomes" id="UP000035425">
    <property type="component" value="Unassembled WGS sequence"/>
</dbReference>
<dbReference type="EMBL" id="JWIO01000020">
    <property type="protein sequence ID" value="KLL11075.1"/>
    <property type="molecule type" value="Genomic_DNA"/>
</dbReference>
<evidence type="ECO:0008006" key="3">
    <source>
        <dbReference type="Google" id="ProtNLM"/>
    </source>
</evidence>
<dbReference type="RefSeq" id="WP_047223464.1">
    <property type="nucleotide sequence ID" value="NZ_JWIO01000020.1"/>
</dbReference>
<gene>
    <name evidence="1" type="ORF">FrCorBMG51_13740</name>
</gene>
<comment type="caution">
    <text evidence="1">The sequence shown here is derived from an EMBL/GenBank/DDBJ whole genome shotgun (WGS) entry which is preliminary data.</text>
</comment>